<evidence type="ECO:0000256" key="3">
    <source>
        <dbReference type="ARBA" id="ARBA00004906"/>
    </source>
</evidence>
<evidence type="ECO:0000256" key="8">
    <source>
        <dbReference type="ARBA" id="ARBA00022771"/>
    </source>
</evidence>
<evidence type="ECO:0000256" key="4">
    <source>
        <dbReference type="ARBA" id="ARBA00012483"/>
    </source>
</evidence>
<evidence type="ECO:0000256" key="9">
    <source>
        <dbReference type="ARBA" id="ARBA00022786"/>
    </source>
</evidence>
<dbReference type="InterPro" id="IPR013083">
    <property type="entry name" value="Znf_RING/FYVE/PHD"/>
</dbReference>
<reference evidence="19" key="1">
    <citation type="journal article" date="2010" name="Nat. Biotechnol.">
        <title>Draft genome sequence of the oilseed species Ricinus communis.</title>
        <authorList>
            <person name="Chan A.P."/>
            <person name="Crabtree J."/>
            <person name="Zhao Q."/>
            <person name="Lorenzi H."/>
            <person name="Orvis J."/>
            <person name="Puiu D."/>
            <person name="Melake-Berhan A."/>
            <person name="Jones K.M."/>
            <person name="Redman J."/>
            <person name="Chen G."/>
            <person name="Cahoon E.B."/>
            <person name="Gedil M."/>
            <person name="Stanke M."/>
            <person name="Haas B.J."/>
            <person name="Wortman J.R."/>
            <person name="Fraser-Liggett C.M."/>
            <person name="Ravel J."/>
            <person name="Rabinowicz P.D."/>
        </authorList>
    </citation>
    <scope>NUCLEOTIDE SEQUENCE [LARGE SCALE GENOMIC DNA]</scope>
    <source>
        <strain evidence="19">cv. Hale</strain>
    </source>
</reference>
<comment type="subcellular location">
    <subcellularLocation>
        <location evidence="2">Membrane</location>
        <topology evidence="2">Single-pass membrane protein</topology>
    </subcellularLocation>
</comment>
<evidence type="ECO:0000256" key="10">
    <source>
        <dbReference type="ARBA" id="ARBA00022833"/>
    </source>
</evidence>
<evidence type="ECO:0000256" key="15">
    <source>
        <dbReference type="SAM" id="MobiDB-lite"/>
    </source>
</evidence>
<name>B9S962_RICCO</name>
<keyword evidence="8 14" id="KW-0863">Zinc-finger</keyword>
<keyword evidence="12 16" id="KW-0472">Membrane</keyword>
<dbReference type="GO" id="GO:0016020">
    <property type="term" value="C:membrane"/>
    <property type="evidence" value="ECO:0007669"/>
    <property type="project" value="UniProtKB-SubCell"/>
</dbReference>
<dbReference type="AlphaFoldDB" id="B9S962"/>
<evidence type="ECO:0000313" key="19">
    <source>
        <dbReference type="Proteomes" id="UP000008311"/>
    </source>
</evidence>
<dbReference type="GO" id="GO:0016567">
    <property type="term" value="P:protein ubiquitination"/>
    <property type="evidence" value="ECO:0007669"/>
    <property type="project" value="InterPro"/>
</dbReference>
<dbReference type="PANTHER" id="PTHR46913:SF1">
    <property type="entry name" value="RING-H2 FINGER PROTEIN ATL16"/>
    <property type="match status" value="1"/>
</dbReference>
<comment type="similarity">
    <text evidence="13">Belongs to the RING-type zinc finger family. ATL subfamily.</text>
</comment>
<dbReference type="InParanoid" id="B9S962"/>
<evidence type="ECO:0000256" key="12">
    <source>
        <dbReference type="ARBA" id="ARBA00023136"/>
    </source>
</evidence>
<feature type="transmembrane region" description="Helical" evidence="16">
    <location>
        <begin position="17"/>
        <end position="38"/>
    </location>
</feature>
<evidence type="ECO:0000256" key="11">
    <source>
        <dbReference type="ARBA" id="ARBA00022989"/>
    </source>
</evidence>
<evidence type="ECO:0000256" key="13">
    <source>
        <dbReference type="ARBA" id="ARBA00024209"/>
    </source>
</evidence>
<dbReference type="EC" id="2.3.2.27" evidence="4"/>
<evidence type="ECO:0000256" key="5">
    <source>
        <dbReference type="ARBA" id="ARBA00022679"/>
    </source>
</evidence>
<feature type="compositionally biased region" description="Basic and acidic residues" evidence="15">
    <location>
        <begin position="190"/>
        <end position="202"/>
    </location>
</feature>
<feature type="domain" description="RING-type" evidence="17">
    <location>
        <begin position="104"/>
        <end position="146"/>
    </location>
</feature>
<dbReference type="PANTHER" id="PTHR46913">
    <property type="entry name" value="RING-H2 FINGER PROTEIN ATL16"/>
    <property type="match status" value="1"/>
</dbReference>
<proteinExistence type="inferred from homology"/>
<dbReference type="GO" id="GO:0061630">
    <property type="term" value="F:ubiquitin protein ligase activity"/>
    <property type="evidence" value="ECO:0007669"/>
    <property type="project" value="UniProtKB-EC"/>
</dbReference>
<accession>B9S962</accession>
<evidence type="ECO:0000256" key="16">
    <source>
        <dbReference type="SAM" id="Phobius"/>
    </source>
</evidence>
<keyword evidence="5" id="KW-0808">Transferase</keyword>
<comment type="catalytic activity">
    <reaction evidence="1">
        <text>S-ubiquitinyl-[E2 ubiquitin-conjugating enzyme]-L-cysteine + [acceptor protein]-L-lysine = [E2 ubiquitin-conjugating enzyme]-L-cysteine + N(6)-ubiquitinyl-[acceptor protein]-L-lysine.</text>
        <dbReference type="EC" id="2.3.2.27"/>
    </reaction>
</comment>
<dbReference type="CDD" id="cd16461">
    <property type="entry name" value="RING-H2_EL5-like"/>
    <property type="match status" value="1"/>
</dbReference>
<dbReference type="Proteomes" id="UP000008311">
    <property type="component" value="Unassembled WGS sequence"/>
</dbReference>
<keyword evidence="19" id="KW-1185">Reference proteome</keyword>
<feature type="region of interest" description="Disordered" evidence="15">
    <location>
        <begin position="156"/>
        <end position="213"/>
    </location>
</feature>
<evidence type="ECO:0000256" key="6">
    <source>
        <dbReference type="ARBA" id="ARBA00022692"/>
    </source>
</evidence>
<keyword evidence="9" id="KW-0833">Ubl conjugation pathway</keyword>
<dbReference type="InterPro" id="IPR044600">
    <property type="entry name" value="ATL1/ATL16-like"/>
</dbReference>
<evidence type="ECO:0000259" key="17">
    <source>
        <dbReference type="PROSITE" id="PS50089"/>
    </source>
</evidence>
<evidence type="ECO:0000256" key="1">
    <source>
        <dbReference type="ARBA" id="ARBA00000900"/>
    </source>
</evidence>
<dbReference type="OrthoDB" id="8062037at2759"/>
<dbReference type="InterPro" id="IPR001841">
    <property type="entry name" value="Znf_RING"/>
</dbReference>
<dbReference type="eggNOG" id="KOG0800">
    <property type="taxonomic scope" value="Eukaryota"/>
</dbReference>
<dbReference type="SUPFAM" id="SSF57850">
    <property type="entry name" value="RING/U-box"/>
    <property type="match status" value="1"/>
</dbReference>
<evidence type="ECO:0000256" key="7">
    <source>
        <dbReference type="ARBA" id="ARBA00022723"/>
    </source>
</evidence>
<evidence type="ECO:0000256" key="2">
    <source>
        <dbReference type="ARBA" id="ARBA00004167"/>
    </source>
</evidence>
<keyword evidence="11 16" id="KW-1133">Transmembrane helix</keyword>
<dbReference type="FunFam" id="3.30.40.10:FF:000187">
    <property type="entry name" value="E3 ubiquitin-protein ligase ATL6"/>
    <property type="match status" value="1"/>
</dbReference>
<keyword evidence="7" id="KW-0479">Metal-binding</keyword>
<protein>
    <recommendedName>
        <fullName evidence="4">RING-type E3 ubiquitin transferase</fullName>
        <ecNumber evidence="4">2.3.2.27</ecNumber>
    </recommendedName>
</protein>
<dbReference type="KEGG" id="rcu:8259191"/>
<dbReference type="EMBL" id="EQ973895">
    <property type="protein sequence ID" value="EEF39831.1"/>
    <property type="molecule type" value="Genomic_DNA"/>
</dbReference>
<keyword evidence="6 16" id="KW-0812">Transmembrane</keyword>
<feature type="compositionally biased region" description="Low complexity" evidence="15">
    <location>
        <begin position="175"/>
        <end position="187"/>
    </location>
</feature>
<organism evidence="18 19">
    <name type="scientific">Ricinus communis</name>
    <name type="common">Castor bean</name>
    <dbReference type="NCBI Taxonomy" id="3988"/>
    <lineage>
        <taxon>Eukaryota</taxon>
        <taxon>Viridiplantae</taxon>
        <taxon>Streptophyta</taxon>
        <taxon>Embryophyta</taxon>
        <taxon>Tracheophyta</taxon>
        <taxon>Spermatophyta</taxon>
        <taxon>Magnoliopsida</taxon>
        <taxon>eudicotyledons</taxon>
        <taxon>Gunneridae</taxon>
        <taxon>Pentapetalae</taxon>
        <taxon>rosids</taxon>
        <taxon>fabids</taxon>
        <taxon>Malpighiales</taxon>
        <taxon>Euphorbiaceae</taxon>
        <taxon>Acalyphoideae</taxon>
        <taxon>Acalypheae</taxon>
        <taxon>Ricinus</taxon>
    </lineage>
</organism>
<dbReference type="Gene3D" id="3.30.40.10">
    <property type="entry name" value="Zinc/RING finger domain, C3HC4 (zinc finger)"/>
    <property type="match status" value="1"/>
</dbReference>
<dbReference type="PROSITE" id="PS50089">
    <property type="entry name" value="ZF_RING_2"/>
    <property type="match status" value="1"/>
</dbReference>
<comment type="pathway">
    <text evidence="3">Protein modification; protein ubiquitination.</text>
</comment>
<keyword evidence="10" id="KW-0862">Zinc</keyword>
<dbReference type="Pfam" id="PF13639">
    <property type="entry name" value="zf-RING_2"/>
    <property type="match status" value="1"/>
</dbReference>
<evidence type="ECO:0000256" key="14">
    <source>
        <dbReference type="PROSITE-ProRule" id="PRU00175"/>
    </source>
</evidence>
<gene>
    <name evidence="18" type="ORF">RCOM_1013150</name>
</gene>
<evidence type="ECO:0000313" key="18">
    <source>
        <dbReference type="EMBL" id="EEF39831.1"/>
    </source>
</evidence>
<dbReference type="SMART" id="SM00184">
    <property type="entry name" value="RING"/>
    <property type="match status" value="1"/>
</dbReference>
<sequence length="213" mass="24018">MGESDEDDKEFGVSRKIMVAAIFSLFAVVMLIILLHLYSRYLQRLQERRRRAAIHRLRRQIAPEIANFSVEQPKVGLDPLVIASIPAFKYNQTDQLGHDEALECSVCLSTVVEDAMVRLLPNCKHMFHVECIDMWLGSHTTCPICRAVAEPMIQPSAPPLQEGNTLPSVPEMEKGSASSGSRFGSFRWMVSRDRSSRARSCGEEISVQDLERQ</sequence>
<dbReference type="GO" id="GO:0008270">
    <property type="term" value="F:zinc ion binding"/>
    <property type="evidence" value="ECO:0007669"/>
    <property type="project" value="UniProtKB-KW"/>
</dbReference>